<feature type="transmembrane region" description="Helical" evidence="7">
    <location>
        <begin position="332"/>
        <end position="355"/>
    </location>
</feature>
<dbReference type="SUPFAM" id="SSF103473">
    <property type="entry name" value="MFS general substrate transporter"/>
    <property type="match status" value="1"/>
</dbReference>
<evidence type="ECO:0000256" key="4">
    <source>
        <dbReference type="ARBA" id="ARBA00022989"/>
    </source>
</evidence>
<evidence type="ECO:0000256" key="5">
    <source>
        <dbReference type="ARBA" id="ARBA00023136"/>
    </source>
</evidence>
<dbReference type="PANTHER" id="PTHR43385">
    <property type="entry name" value="RIBOFLAVIN TRANSPORTER RIBJ"/>
    <property type="match status" value="1"/>
</dbReference>
<name>A0ABZ0ZNA8_9ACTN</name>
<accession>A0ABZ0ZNA8</accession>
<feature type="transmembrane region" description="Helical" evidence="7">
    <location>
        <begin position="367"/>
        <end position="393"/>
    </location>
</feature>
<evidence type="ECO:0000256" key="2">
    <source>
        <dbReference type="ARBA" id="ARBA00022448"/>
    </source>
</evidence>
<dbReference type="InterPro" id="IPR011701">
    <property type="entry name" value="MFS"/>
</dbReference>
<evidence type="ECO:0000256" key="3">
    <source>
        <dbReference type="ARBA" id="ARBA00022692"/>
    </source>
</evidence>
<keyword evidence="10" id="KW-1185">Reference proteome</keyword>
<evidence type="ECO:0000313" key="10">
    <source>
        <dbReference type="Proteomes" id="UP001327225"/>
    </source>
</evidence>
<keyword evidence="2" id="KW-0813">Transport</keyword>
<feature type="compositionally biased region" description="Basic residues" evidence="6">
    <location>
        <begin position="1"/>
        <end position="24"/>
    </location>
</feature>
<feature type="transmembrane region" description="Helical" evidence="7">
    <location>
        <begin position="308"/>
        <end position="326"/>
    </location>
</feature>
<dbReference type="PROSITE" id="PS50850">
    <property type="entry name" value="MFS"/>
    <property type="match status" value="1"/>
</dbReference>
<dbReference type="Pfam" id="PF07690">
    <property type="entry name" value="MFS_1"/>
    <property type="match status" value="1"/>
</dbReference>
<keyword evidence="4 7" id="KW-1133">Transmembrane helix</keyword>
<evidence type="ECO:0000256" key="7">
    <source>
        <dbReference type="SAM" id="Phobius"/>
    </source>
</evidence>
<dbReference type="Proteomes" id="UP001327225">
    <property type="component" value="Chromosome"/>
</dbReference>
<dbReference type="RefSeq" id="WP_322936718.1">
    <property type="nucleotide sequence ID" value="NZ_CP141059.1"/>
</dbReference>
<feature type="transmembrane region" description="Helical" evidence="7">
    <location>
        <begin position="196"/>
        <end position="218"/>
    </location>
</feature>
<dbReference type="EMBL" id="CP141059">
    <property type="protein sequence ID" value="WQQ25279.1"/>
    <property type="molecule type" value="Genomic_DNA"/>
</dbReference>
<keyword evidence="3 7" id="KW-0812">Transmembrane</keyword>
<gene>
    <name evidence="9" type="ORF">SHK19_15055</name>
</gene>
<organism evidence="9 10">
    <name type="scientific">Nocardioides bizhenqiangii</name>
    <dbReference type="NCBI Taxonomy" id="3095076"/>
    <lineage>
        <taxon>Bacteria</taxon>
        <taxon>Bacillati</taxon>
        <taxon>Actinomycetota</taxon>
        <taxon>Actinomycetes</taxon>
        <taxon>Propionibacteriales</taxon>
        <taxon>Nocardioidaceae</taxon>
        <taxon>Nocardioides</taxon>
    </lineage>
</organism>
<feature type="transmembrane region" description="Helical" evidence="7">
    <location>
        <begin position="109"/>
        <end position="127"/>
    </location>
</feature>
<dbReference type="InterPro" id="IPR036259">
    <property type="entry name" value="MFS_trans_sf"/>
</dbReference>
<proteinExistence type="predicted"/>
<feature type="region of interest" description="Disordered" evidence="6">
    <location>
        <begin position="1"/>
        <end position="33"/>
    </location>
</feature>
<evidence type="ECO:0000256" key="6">
    <source>
        <dbReference type="SAM" id="MobiDB-lite"/>
    </source>
</evidence>
<protein>
    <submittedName>
        <fullName evidence="9">MFS transporter</fullName>
    </submittedName>
</protein>
<dbReference type="Gene3D" id="1.20.1250.20">
    <property type="entry name" value="MFS general substrate transporter like domains"/>
    <property type="match status" value="2"/>
</dbReference>
<feature type="domain" description="Major facilitator superfamily (MFS) profile" evidence="8">
    <location>
        <begin position="242"/>
        <end position="430"/>
    </location>
</feature>
<dbReference type="InterPro" id="IPR020846">
    <property type="entry name" value="MFS_dom"/>
</dbReference>
<dbReference type="PANTHER" id="PTHR43385:SF1">
    <property type="entry name" value="RIBOFLAVIN TRANSPORTER RIBJ"/>
    <property type="match status" value="1"/>
</dbReference>
<dbReference type="InterPro" id="IPR052983">
    <property type="entry name" value="MFS_Riboflavin_Transporter"/>
</dbReference>
<evidence type="ECO:0000313" key="9">
    <source>
        <dbReference type="EMBL" id="WQQ25279.1"/>
    </source>
</evidence>
<evidence type="ECO:0000256" key="1">
    <source>
        <dbReference type="ARBA" id="ARBA00004651"/>
    </source>
</evidence>
<feature type="transmembrane region" description="Helical" evidence="7">
    <location>
        <begin position="277"/>
        <end position="296"/>
    </location>
</feature>
<reference evidence="10" key="1">
    <citation type="submission" date="2023-12" db="EMBL/GenBank/DDBJ databases">
        <title>Novel species in genus Nocardioides.</title>
        <authorList>
            <person name="Zhou H."/>
        </authorList>
    </citation>
    <scope>NUCLEOTIDE SEQUENCE [LARGE SCALE GENOMIC DNA]</scope>
    <source>
        <strain evidence="10">HM61</strain>
    </source>
</reference>
<keyword evidence="5 7" id="KW-0472">Membrane</keyword>
<feature type="transmembrane region" description="Helical" evidence="7">
    <location>
        <begin position="242"/>
        <end position="265"/>
    </location>
</feature>
<feature type="transmembrane region" description="Helical" evidence="7">
    <location>
        <begin position="399"/>
        <end position="418"/>
    </location>
</feature>
<feature type="transmembrane region" description="Helical" evidence="7">
    <location>
        <begin position="73"/>
        <end position="97"/>
    </location>
</feature>
<sequence>MRRRRPVRRARRQRGRLLRRRRAGGAHDRGSGDVLSAPPRGVLAALCITVTISYGTLYYGFAVLAPTITADTGWSLTAITAAFSLGLLMTGLVGVVVGRSIQSRGPRGAMVVGAVVGAAGLALVASAPSYPWFVAAMLLCGAGAAGLFYAPAFAALTHWYGAGRVRALTTLTLVAGFASTVFAPLTTAIAEQTSWRTTYVVFAVLLLVVAVPVHWVALRHPWPAVAGGADVTPDREVIRSPAFVLSAAGATLTTLAMFAALVALIPLLVGRGMTPTLAAWALGLGGAGQVLGRLAFPRLTDVTDVRQRVLWGTIAMALTTLALALVPGPAFLLIGVSIVAGAARGLYTLVGATLVTDLWGPERYAAINGVLGAPVSVATALGPFAGAGIAAVTGSYPETFAVLAGLAAVGSLLSVQAVRRAPRPSVVAGR</sequence>
<feature type="transmembrane region" description="Helical" evidence="7">
    <location>
        <begin position="133"/>
        <end position="156"/>
    </location>
</feature>
<comment type="subcellular location">
    <subcellularLocation>
        <location evidence="1">Cell membrane</location>
        <topology evidence="1">Multi-pass membrane protein</topology>
    </subcellularLocation>
</comment>
<evidence type="ECO:0000259" key="8">
    <source>
        <dbReference type="PROSITE" id="PS50850"/>
    </source>
</evidence>
<feature type="transmembrane region" description="Helical" evidence="7">
    <location>
        <begin position="168"/>
        <end position="190"/>
    </location>
</feature>
<feature type="transmembrane region" description="Helical" evidence="7">
    <location>
        <begin position="41"/>
        <end position="61"/>
    </location>
</feature>